<sequence>MFVPPLGVLLEASGKTAANWESEKQISIPTGLFKFLVQLAIATSDFNERDYLKENPDVNDAIKMGDIESAKLHYAGYGYFEGRMGALPDVDEAWYLKVYPDVAEAVRKRQISSGAEHFRVVGVKEGRSPSAAYDSAAAKWKAALRSMNA</sequence>
<protein>
    <submittedName>
        <fullName evidence="1">Uncharacterized protein</fullName>
    </submittedName>
</protein>
<name>A0A5M6IJZ8_9PROT</name>
<proteinExistence type="predicted"/>
<dbReference type="OrthoDB" id="7220105at2"/>
<dbReference type="RefSeq" id="WP_150045245.1">
    <property type="nucleotide sequence ID" value="NZ_OW485601.1"/>
</dbReference>
<dbReference type="AlphaFoldDB" id="A0A5M6IJZ8"/>
<accession>A0A5M6IJZ8</accession>
<organism evidence="1 2">
    <name type="scientific">Rhodovastum atsumiense</name>
    <dbReference type="NCBI Taxonomy" id="504468"/>
    <lineage>
        <taxon>Bacteria</taxon>
        <taxon>Pseudomonadati</taxon>
        <taxon>Pseudomonadota</taxon>
        <taxon>Alphaproteobacteria</taxon>
        <taxon>Acetobacterales</taxon>
        <taxon>Acetobacteraceae</taxon>
        <taxon>Rhodovastum</taxon>
    </lineage>
</organism>
<evidence type="ECO:0000313" key="1">
    <source>
        <dbReference type="EMBL" id="KAA5608593.1"/>
    </source>
</evidence>
<keyword evidence="2" id="KW-1185">Reference proteome</keyword>
<dbReference type="EMBL" id="VWPK01000076">
    <property type="protein sequence ID" value="KAA5608593.1"/>
    <property type="molecule type" value="Genomic_DNA"/>
</dbReference>
<dbReference type="Proteomes" id="UP000325255">
    <property type="component" value="Unassembled WGS sequence"/>
</dbReference>
<reference evidence="1 2" key="1">
    <citation type="submission" date="2019-09" db="EMBL/GenBank/DDBJ databases">
        <title>Genome sequence of Rhodovastum atsumiense, a diverse member of the Acetobacteraceae family of non-sulfur purple photosynthetic bacteria.</title>
        <authorList>
            <person name="Meyer T."/>
            <person name="Kyndt J."/>
        </authorList>
    </citation>
    <scope>NUCLEOTIDE SEQUENCE [LARGE SCALE GENOMIC DNA]</scope>
    <source>
        <strain evidence="1 2">DSM 21279</strain>
    </source>
</reference>
<evidence type="ECO:0000313" key="2">
    <source>
        <dbReference type="Proteomes" id="UP000325255"/>
    </source>
</evidence>
<gene>
    <name evidence="1" type="ORF">F1189_28390</name>
</gene>
<comment type="caution">
    <text evidence="1">The sequence shown here is derived from an EMBL/GenBank/DDBJ whole genome shotgun (WGS) entry which is preliminary data.</text>
</comment>